<organism evidence="2 3">
    <name type="scientific">Rhipicephalus sanguineus</name>
    <name type="common">Brown dog tick</name>
    <name type="synonym">Ixodes sanguineus</name>
    <dbReference type="NCBI Taxonomy" id="34632"/>
    <lineage>
        <taxon>Eukaryota</taxon>
        <taxon>Metazoa</taxon>
        <taxon>Ecdysozoa</taxon>
        <taxon>Arthropoda</taxon>
        <taxon>Chelicerata</taxon>
        <taxon>Arachnida</taxon>
        <taxon>Acari</taxon>
        <taxon>Parasitiformes</taxon>
        <taxon>Ixodida</taxon>
        <taxon>Ixodoidea</taxon>
        <taxon>Ixodidae</taxon>
        <taxon>Rhipicephalinae</taxon>
        <taxon>Rhipicephalus</taxon>
        <taxon>Rhipicephalus</taxon>
    </lineage>
</organism>
<dbReference type="Gene3D" id="3.80.10.10">
    <property type="entry name" value="Ribonuclease Inhibitor"/>
    <property type="match status" value="2"/>
</dbReference>
<dbReference type="VEuPathDB" id="VectorBase:RSAN_055167"/>
<dbReference type="InterPro" id="IPR052201">
    <property type="entry name" value="LRR-containing_regulator"/>
</dbReference>
<evidence type="ECO:0000256" key="1">
    <source>
        <dbReference type="ARBA" id="ARBA00022737"/>
    </source>
</evidence>
<comment type="caution">
    <text evidence="2">The sequence shown here is derived from an EMBL/GenBank/DDBJ whole genome shotgun (WGS) entry which is preliminary data.</text>
</comment>
<dbReference type="InterPro" id="IPR032675">
    <property type="entry name" value="LRR_dom_sf"/>
</dbReference>
<dbReference type="Proteomes" id="UP000821837">
    <property type="component" value="Chromosome 6"/>
</dbReference>
<gene>
    <name evidence="2" type="ORF">HPB52_023315</name>
</gene>
<dbReference type="PANTHER" id="PTHR24111:SF3">
    <property type="entry name" value="LEUCINE-RICH REPEAT-CONTAINING PROTEIN 73"/>
    <property type="match status" value="1"/>
</dbReference>
<proteinExistence type="predicted"/>
<name>A0A9D4SVB1_RHISA</name>
<dbReference type="SUPFAM" id="SSF52047">
    <property type="entry name" value="RNI-like"/>
    <property type="match status" value="2"/>
</dbReference>
<evidence type="ECO:0000313" key="2">
    <source>
        <dbReference type="EMBL" id="KAH7948494.1"/>
    </source>
</evidence>
<accession>A0A9D4SVB1</accession>
<sequence length="737" mass="82038">MGPWSGRLRDYAAYLVTSCPDLCPSVNQLLSNLRYLRSILSHRRVDHDRSCTAGAPDGCFLLAELSLWNEFLWVANFELRENGPGRLALVCMRGRVVPIASNMQRRHSFVLVHWLLMEHRCIESIELCESRIAQNHFFVRDGLRLSRNLRHVKLCYYLLNDYPPRDLIDALHSTFATLDTLEIVSVRFSGLGIHMLCELLVSCQALRTLVFLENWIDVLEAEALIRCCSAHRTLRKIHVDELLATTECCYALADLVSRSAVIEEVVVSRCSRGVYEPANGFAALLAAVANRCKPLKVFELYNFVLSEADLRDLSKAVSSSASVKRLSVMCTAASSNLYLPLAPVMLSNTTLAEVYVSGCLVRGDDLAGIAKAIEGNATLKKLSFAQACFSGDIALPFVNALSVNRTLELLSIGTIRQPGLAKFSMLVSDRGLRSRIEFNSLCMTTDDLVACLQHGPKTSHVTYEPPSPLTLSQLWGLTRGLCGNAYLSSLVVRINGMIDCNQAVLLSTVFASCRYLREVQLAFGTDTSEATTLIDGIAKSRSICSITFSGWTFDYHVATALSNMLRMTRTLNHLTFDAVLPNSAVFLIIELPRGLETNFTLLSVNDYEQRDYEQNVFEIRDALRRNLSLLQHATRFVVPPCSNSKAAAAAFEKVRESRALLANVAELAGLTEAEAAEAINSRRRDLDTNFLALAGVVKDKVECYRTPAGGDRYRQLDEIDFYSWMSIRSYLTIDDIL</sequence>
<evidence type="ECO:0000313" key="3">
    <source>
        <dbReference type="Proteomes" id="UP000821837"/>
    </source>
</evidence>
<dbReference type="EMBL" id="JABSTV010001252">
    <property type="protein sequence ID" value="KAH7948494.1"/>
    <property type="molecule type" value="Genomic_DNA"/>
</dbReference>
<reference evidence="2" key="2">
    <citation type="submission" date="2021-09" db="EMBL/GenBank/DDBJ databases">
        <authorList>
            <person name="Jia N."/>
            <person name="Wang J."/>
            <person name="Shi W."/>
            <person name="Du L."/>
            <person name="Sun Y."/>
            <person name="Zhan W."/>
            <person name="Jiang J."/>
            <person name="Wang Q."/>
            <person name="Zhang B."/>
            <person name="Ji P."/>
            <person name="Sakyi L.B."/>
            <person name="Cui X."/>
            <person name="Yuan T."/>
            <person name="Jiang B."/>
            <person name="Yang W."/>
            <person name="Lam T.T.-Y."/>
            <person name="Chang Q."/>
            <person name="Ding S."/>
            <person name="Wang X."/>
            <person name="Zhu J."/>
            <person name="Ruan X."/>
            <person name="Zhao L."/>
            <person name="Wei J."/>
            <person name="Que T."/>
            <person name="Du C."/>
            <person name="Cheng J."/>
            <person name="Dai P."/>
            <person name="Han X."/>
            <person name="Huang E."/>
            <person name="Gao Y."/>
            <person name="Liu J."/>
            <person name="Shao H."/>
            <person name="Ye R."/>
            <person name="Li L."/>
            <person name="Wei W."/>
            <person name="Wang X."/>
            <person name="Wang C."/>
            <person name="Huo Q."/>
            <person name="Li W."/>
            <person name="Guo W."/>
            <person name="Chen H."/>
            <person name="Chen S."/>
            <person name="Zhou L."/>
            <person name="Zhou L."/>
            <person name="Ni X."/>
            <person name="Tian J."/>
            <person name="Zhou Y."/>
            <person name="Sheng Y."/>
            <person name="Liu T."/>
            <person name="Pan Y."/>
            <person name="Xia L."/>
            <person name="Li J."/>
            <person name="Zhao F."/>
            <person name="Cao W."/>
        </authorList>
    </citation>
    <scope>NUCLEOTIDE SEQUENCE</scope>
    <source>
        <strain evidence="2">Rsan-2018</strain>
        <tissue evidence="2">Larvae</tissue>
    </source>
</reference>
<reference evidence="2" key="1">
    <citation type="journal article" date="2020" name="Cell">
        <title>Large-Scale Comparative Analyses of Tick Genomes Elucidate Their Genetic Diversity and Vector Capacities.</title>
        <authorList>
            <consortium name="Tick Genome and Microbiome Consortium (TIGMIC)"/>
            <person name="Jia N."/>
            <person name="Wang J."/>
            <person name="Shi W."/>
            <person name="Du L."/>
            <person name="Sun Y."/>
            <person name="Zhan W."/>
            <person name="Jiang J.F."/>
            <person name="Wang Q."/>
            <person name="Zhang B."/>
            <person name="Ji P."/>
            <person name="Bell-Sakyi L."/>
            <person name="Cui X.M."/>
            <person name="Yuan T.T."/>
            <person name="Jiang B.G."/>
            <person name="Yang W.F."/>
            <person name="Lam T.T."/>
            <person name="Chang Q.C."/>
            <person name="Ding S.J."/>
            <person name="Wang X.J."/>
            <person name="Zhu J.G."/>
            <person name="Ruan X.D."/>
            <person name="Zhao L."/>
            <person name="Wei J.T."/>
            <person name="Ye R.Z."/>
            <person name="Que T.C."/>
            <person name="Du C.H."/>
            <person name="Zhou Y.H."/>
            <person name="Cheng J.X."/>
            <person name="Dai P.F."/>
            <person name="Guo W.B."/>
            <person name="Han X.H."/>
            <person name="Huang E.J."/>
            <person name="Li L.F."/>
            <person name="Wei W."/>
            <person name="Gao Y.C."/>
            <person name="Liu J.Z."/>
            <person name="Shao H.Z."/>
            <person name="Wang X."/>
            <person name="Wang C.C."/>
            <person name="Yang T.C."/>
            <person name="Huo Q.B."/>
            <person name="Li W."/>
            <person name="Chen H.Y."/>
            <person name="Chen S.E."/>
            <person name="Zhou L.G."/>
            <person name="Ni X.B."/>
            <person name="Tian J.H."/>
            <person name="Sheng Y."/>
            <person name="Liu T."/>
            <person name="Pan Y.S."/>
            <person name="Xia L.Y."/>
            <person name="Li J."/>
            <person name="Zhao F."/>
            <person name="Cao W.C."/>
        </authorList>
    </citation>
    <scope>NUCLEOTIDE SEQUENCE</scope>
    <source>
        <strain evidence="2">Rsan-2018</strain>
    </source>
</reference>
<keyword evidence="3" id="KW-1185">Reference proteome</keyword>
<dbReference type="PANTHER" id="PTHR24111">
    <property type="entry name" value="LEUCINE-RICH REPEAT-CONTAINING PROTEIN 34"/>
    <property type="match status" value="1"/>
</dbReference>
<dbReference type="AlphaFoldDB" id="A0A9D4SVB1"/>
<keyword evidence="1" id="KW-0677">Repeat</keyword>
<protein>
    <submittedName>
        <fullName evidence="2">Uncharacterized protein</fullName>
    </submittedName>
</protein>